<dbReference type="EMBL" id="RWIC01005975">
    <property type="protein sequence ID" value="TKC33327.1"/>
    <property type="molecule type" value="Genomic_DNA"/>
</dbReference>
<sequence>HWNSEKGFIDLSFPWGQFQEETELQPLLKWVEKYPSACARWLWGTKALVLIYDPDYIKVVLGRSVVPSRPSDPVSPTHTHTHLWPREWFARVGGADDKWEELFSLDSHLEVLGHISLMTLDTIM</sequence>
<organism evidence="1 2">
    <name type="scientific">Monodon monoceros</name>
    <name type="common">Narwhal</name>
    <name type="synonym">Ceratodon monodon</name>
    <dbReference type="NCBI Taxonomy" id="40151"/>
    <lineage>
        <taxon>Eukaryota</taxon>
        <taxon>Metazoa</taxon>
        <taxon>Chordata</taxon>
        <taxon>Craniata</taxon>
        <taxon>Vertebrata</taxon>
        <taxon>Euteleostomi</taxon>
        <taxon>Mammalia</taxon>
        <taxon>Eutheria</taxon>
        <taxon>Laurasiatheria</taxon>
        <taxon>Artiodactyla</taxon>
        <taxon>Whippomorpha</taxon>
        <taxon>Cetacea</taxon>
        <taxon>Odontoceti</taxon>
        <taxon>Monodontidae</taxon>
        <taxon>Monodon</taxon>
    </lineage>
</organism>
<dbReference type="Proteomes" id="UP000308365">
    <property type="component" value="Unassembled WGS sequence"/>
</dbReference>
<dbReference type="AlphaFoldDB" id="A0A4U1ECL3"/>
<accession>A0A4U1ECL3</accession>
<comment type="caution">
    <text evidence="1">The sequence shown here is derived from an EMBL/GenBank/DDBJ whole genome shotgun (WGS) entry which is preliminary data.</text>
</comment>
<feature type="non-terminal residue" evidence="1">
    <location>
        <position position="124"/>
    </location>
</feature>
<reference evidence="2" key="1">
    <citation type="journal article" date="2019" name="IScience">
        <title>Narwhal Genome Reveals Long-Term Low Genetic Diversity despite Current Large Abundance Size.</title>
        <authorList>
            <person name="Westbury M.V."/>
            <person name="Petersen B."/>
            <person name="Garde E."/>
            <person name="Heide-Jorgensen M.P."/>
            <person name="Lorenzen E.D."/>
        </authorList>
    </citation>
    <scope>NUCLEOTIDE SEQUENCE [LARGE SCALE GENOMIC DNA]</scope>
</reference>
<protein>
    <submittedName>
        <fullName evidence="1">Uncharacterized protein</fullName>
    </submittedName>
</protein>
<name>A0A4U1ECL3_MONMO</name>
<feature type="non-terminal residue" evidence="1">
    <location>
        <position position="1"/>
    </location>
</feature>
<proteinExistence type="predicted"/>
<gene>
    <name evidence="1" type="ORF">EI555_004714</name>
</gene>
<evidence type="ECO:0000313" key="1">
    <source>
        <dbReference type="EMBL" id="TKC33327.1"/>
    </source>
</evidence>
<evidence type="ECO:0000313" key="2">
    <source>
        <dbReference type="Proteomes" id="UP000308365"/>
    </source>
</evidence>